<keyword evidence="5" id="KW-1185">Reference proteome</keyword>
<evidence type="ECO:0000256" key="1">
    <source>
        <dbReference type="ARBA" id="ARBA00022574"/>
    </source>
</evidence>
<dbReference type="InterPro" id="IPR036322">
    <property type="entry name" value="WD40_repeat_dom_sf"/>
</dbReference>
<keyword evidence="3" id="KW-0175">Coiled coil</keyword>
<accession>A0DBW5</accession>
<dbReference type="OMA" id="NCIEINQ"/>
<dbReference type="RefSeq" id="XP_001447929.1">
    <property type="nucleotide sequence ID" value="XM_001447892.1"/>
</dbReference>
<dbReference type="Gene3D" id="2.130.10.10">
    <property type="entry name" value="YVTN repeat-like/Quinoprotein amine dehydrogenase"/>
    <property type="match status" value="1"/>
</dbReference>
<dbReference type="InParanoid" id="A0DBW5"/>
<gene>
    <name evidence="4" type="ORF">GSPATT00015409001</name>
</gene>
<dbReference type="SUPFAM" id="SSF50978">
    <property type="entry name" value="WD40 repeat-like"/>
    <property type="match status" value="1"/>
</dbReference>
<dbReference type="KEGG" id="ptm:GSPATT00015409001"/>
<dbReference type="GeneID" id="5033714"/>
<sequence length="559" mass="64366">MSSQINTQALVPQILCQKESCKDKRENIKTIFSCNLQKNLNNDSITNCKGCIGKKCDPSVNPCQINLDDLCLQLRKQKIHEKEILQIFEVLKKKLEQTIQNAHNEIEKLKSKILEIDQAIVEMCLFKNNSKLEEFINRGKQAPLDLLIDMVKELREKIFIVEKVDQNIQQQIQYNQDKLNVIYEDGTIRINDVLKNKLQQMSQMISCFKKQVSQINNNNYNFSLEKNQNITSNYQKIEGPDNLSVKTIYNLRFNRSNNLFAIGTSNLNSEKVSCVEIWKIDNNKIELVQSLQQYPDVTALCFGKKDDSLITGSLDSKIILWSPQPKQKDPYQESNSQPKITPKGYINCIEINQNSRILAIGSEELIIFEQNNSNWVKIAQLEEQVKNIAFSNCNKIIVVQCIKNREERIELYYIQESQNQTIQIIAFRDLNQAQQNQTISSTRFMFLNILNKVKIYKLNNNTAQREDIDSIEKLNFTQKSGIGFCSNSSSTSLLAFSQSVNDNGVTQILKINEKNEVTFLQSIQQKGQKLFFSNGGQILVIWDGNNLVVFKDKSNPRSQ</sequence>
<organism evidence="4 5">
    <name type="scientific">Paramecium tetraurelia</name>
    <dbReference type="NCBI Taxonomy" id="5888"/>
    <lineage>
        <taxon>Eukaryota</taxon>
        <taxon>Sar</taxon>
        <taxon>Alveolata</taxon>
        <taxon>Ciliophora</taxon>
        <taxon>Intramacronucleata</taxon>
        <taxon>Oligohymenophorea</taxon>
        <taxon>Peniculida</taxon>
        <taxon>Parameciidae</taxon>
        <taxon>Paramecium</taxon>
    </lineage>
</organism>
<protein>
    <recommendedName>
        <fullName evidence="6">WD40-repeat-containing domain</fullName>
    </recommendedName>
</protein>
<dbReference type="OrthoDB" id="309942at2759"/>
<dbReference type="PANTHER" id="PTHR19857:SF8">
    <property type="entry name" value="ANGIO-ASSOCIATED MIGRATORY CELL PROTEIN"/>
    <property type="match status" value="1"/>
</dbReference>
<reference evidence="4 5" key="1">
    <citation type="journal article" date="2006" name="Nature">
        <title>Global trends of whole-genome duplications revealed by the ciliate Paramecium tetraurelia.</title>
        <authorList>
            <consortium name="Genoscope"/>
            <person name="Aury J.-M."/>
            <person name="Jaillon O."/>
            <person name="Duret L."/>
            <person name="Noel B."/>
            <person name="Jubin C."/>
            <person name="Porcel B.M."/>
            <person name="Segurens B."/>
            <person name="Daubin V."/>
            <person name="Anthouard V."/>
            <person name="Aiach N."/>
            <person name="Arnaiz O."/>
            <person name="Billaut A."/>
            <person name="Beisson J."/>
            <person name="Blanc I."/>
            <person name="Bouhouche K."/>
            <person name="Camara F."/>
            <person name="Duharcourt S."/>
            <person name="Guigo R."/>
            <person name="Gogendeau D."/>
            <person name="Katinka M."/>
            <person name="Keller A.-M."/>
            <person name="Kissmehl R."/>
            <person name="Klotz C."/>
            <person name="Koll F."/>
            <person name="Le Moue A."/>
            <person name="Lepere C."/>
            <person name="Malinsky S."/>
            <person name="Nowacki M."/>
            <person name="Nowak J.K."/>
            <person name="Plattner H."/>
            <person name="Poulain J."/>
            <person name="Ruiz F."/>
            <person name="Serrano V."/>
            <person name="Zagulski M."/>
            <person name="Dessen P."/>
            <person name="Betermier M."/>
            <person name="Weissenbach J."/>
            <person name="Scarpelli C."/>
            <person name="Schachter V."/>
            <person name="Sperling L."/>
            <person name="Meyer E."/>
            <person name="Cohen J."/>
            <person name="Wincker P."/>
        </authorList>
    </citation>
    <scope>NUCLEOTIDE SEQUENCE [LARGE SCALE GENOMIC DNA]</scope>
    <source>
        <strain evidence="4 5">Stock d4-2</strain>
    </source>
</reference>
<dbReference type="PANTHER" id="PTHR19857">
    <property type="entry name" value="MITOCHONDRIAL DIVISION PROTEIN 1-RELATED"/>
    <property type="match status" value="1"/>
</dbReference>
<evidence type="ECO:0000256" key="3">
    <source>
        <dbReference type="SAM" id="Coils"/>
    </source>
</evidence>
<dbReference type="InterPro" id="IPR015943">
    <property type="entry name" value="WD40/YVTN_repeat-like_dom_sf"/>
</dbReference>
<evidence type="ECO:0000256" key="2">
    <source>
        <dbReference type="ARBA" id="ARBA00022737"/>
    </source>
</evidence>
<dbReference type="InterPro" id="IPR051179">
    <property type="entry name" value="WD_repeat_multifunction"/>
</dbReference>
<dbReference type="Proteomes" id="UP000000600">
    <property type="component" value="Unassembled WGS sequence"/>
</dbReference>
<dbReference type="EMBL" id="CT868374">
    <property type="protein sequence ID" value="CAK80532.1"/>
    <property type="molecule type" value="Genomic_DNA"/>
</dbReference>
<name>A0DBW5_PARTE</name>
<dbReference type="Pfam" id="PF00400">
    <property type="entry name" value="WD40"/>
    <property type="match status" value="1"/>
</dbReference>
<evidence type="ECO:0000313" key="5">
    <source>
        <dbReference type="Proteomes" id="UP000000600"/>
    </source>
</evidence>
<keyword evidence="2" id="KW-0677">Repeat</keyword>
<dbReference type="InterPro" id="IPR001680">
    <property type="entry name" value="WD40_rpt"/>
</dbReference>
<dbReference type="HOGENOM" id="CLU_487895_0_0_1"/>
<evidence type="ECO:0000313" key="4">
    <source>
        <dbReference type="EMBL" id="CAK80532.1"/>
    </source>
</evidence>
<dbReference type="AlphaFoldDB" id="A0DBW5"/>
<dbReference type="SMART" id="SM00320">
    <property type="entry name" value="WD40"/>
    <property type="match status" value="2"/>
</dbReference>
<evidence type="ECO:0008006" key="6">
    <source>
        <dbReference type="Google" id="ProtNLM"/>
    </source>
</evidence>
<keyword evidence="1" id="KW-0853">WD repeat</keyword>
<proteinExistence type="predicted"/>
<feature type="coiled-coil region" evidence="3">
    <location>
        <begin position="85"/>
        <end position="119"/>
    </location>
</feature>